<proteinExistence type="predicted"/>
<protein>
    <submittedName>
        <fullName evidence="1">Uncharacterized protein</fullName>
    </submittedName>
</protein>
<dbReference type="EMBL" id="JAEIOT010000002">
    <property type="protein sequence ID" value="MBI8999369.1"/>
    <property type="molecule type" value="Genomic_DNA"/>
</dbReference>
<sequence>MLLFRRGCDADGNRRPMILEARAPPATTTDSTSQPDALRVGHSQRDKLRILYPTTGDVIHPWGVFGGVFRAQSPITGGTVNGAGPRIFSRFPDRST</sequence>
<reference evidence="1 2" key="1">
    <citation type="submission" date="2020-12" db="EMBL/GenBank/DDBJ databases">
        <title>Genome public.</title>
        <authorList>
            <person name="Sun Q."/>
        </authorList>
    </citation>
    <scope>NUCLEOTIDE SEQUENCE [LARGE SCALE GENOMIC DNA]</scope>
    <source>
        <strain evidence="1 2">CCM 8864</strain>
    </source>
</reference>
<dbReference type="RefSeq" id="WP_198734846.1">
    <property type="nucleotide sequence ID" value="NZ_JAEIOT010000002.1"/>
</dbReference>
<keyword evidence="2" id="KW-1185">Reference proteome</keyword>
<dbReference type="Proteomes" id="UP000625574">
    <property type="component" value="Unassembled WGS sequence"/>
</dbReference>
<name>A0ABS0VRF7_9CORY</name>
<organism evidence="1 2">
    <name type="scientific">Corynebacterium marambiense</name>
    <dbReference type="NCBI Taxonomy" id="2765364"/>
    <lineage>
        <taxon>Bacteria</taxon>
        <taxon>Bacillati</taxon>
        <taxon>Actinomycetota</taxon>
        <taxon>Actinomycetes</taxon>
        <taxon>Mycobacteriales</taxon>
        <taxon>Corynebacteriaceae</taxon>
        <taxon>Corynebacterium</taxon>
    </lineage>
</organism>
<comment type="caution">
    <text evidence="1">The sequence shown here is derived from an EMBL/GenBank/DDBJ whole genome shotgun (WGS) entry which is preliminary data.</text>
</comment>
<gene>
    <name evidence="1" type="ORF">JDV76_00010</name>
</gene>
<accession>A0ABS0VRF7</accession>
<evidence type="ECO:0000313" key="2">
    <source>
        <dbReference type="Proteomes" id="UP000625574"/>
    </source>
</evidence>
<evidence type="ECO:0000313" key="1">
    <source>
        <dbReference type="EMBL" id="MBI8999369.1"/>
    </source>
</evidence>